<proteinExistence type="predicted"/>
<organism evidence="1 2">
    <name type="scientific">Dictyobacter arantiisoli</name>
    <dbReference type="NCBI Taxonomy" id="2014874"/>
    <lineage>
        <taxon>Bacteria</taxon>
        <taxon>Bacillati</taxon>
        <taxon>Chloroflexota</taxon>
        <taxon>Ktedonobacteria</taxon>
        <taxon>Ktedonobacterales</taxon>
        <taxon>Dictyobacteraceae</taxon>
        <taxon>Dictyobacter</taxon>
    </lineage>
</organism>
<gene>
    <name evidence="1" type="ORF">KDI_08530</name>
</gene>
<keyword evidence="2" id="KW-1185">Reference proteome</keyword>
<protein>
    <recommendedName>
        <fullName evidence="3">N-acetyltransferase domain-containing protein</fullName>
    </recommendedName>
</protein>
<dbReference type="AlphaFoldDB" id="A0A5A5T8I0"/>
<dbReference type="Proteomes" id="UP000322530">
    <property type="component" value="Unassembled WGS sequence"/>
</dbReference>
<sequence>MKQGVYPKRDIDGLALSMQILFEQDQGITFSRSMIADQVEELEIGSRAFGRNFITPLPERIAFQQKSEFTFHSLKIEGSVVGYISMFHFSDELLDHLLTGKKIEREIKVNDVLPFPRLEPFTIYIDVLVIDPALSNHLQKLYAGILISRFVDLLLHLRSNGYLFDKIYTVTSSGAGERLVKKLGFEKLEHKSLVPARIPFVACFDQEHIYTLQMKQRKMLGFARR</sequence>
<evidence type="ECO:0000313" key="2">
    <source>
        <dbReference type="Proteomes" id="UP000322530"/>
    </source>
</evidence>
<evidence type="ECO:0000313" key="1">
    <source>
        <dbReference type="EMBL" id="GCF07289.1"/>
    </source>
</evidence>
<reference evidence="1 2" key="1">
    <citation type="submission" date="2019-01" db="EMBL/GenBank/DDBJ databases">
        <title>Draft genome sequence of Dictyobacter sp. Uno17.</title>
        <authorList>
            <person name="Wang C.M."/>
            <person name="Zheng Y."/>
            <person name="Sakai Y."/>
            <person name="Abe K."/>
            <person name="Yokota A."/>
            <person name="Yabe S."/>
        </authorList>
    </citation>
    <scope>NUCLEOTIDE SEQUENCE [LARGE SCALE GENOMIC DNA]</scope>
    <source>
        <strain evidence="1 2">Uno17</strain>
    </source>
</reference>
<accession>A0A5A5T8I0</accession>
<name>A0A5A5T8I0_9CHLR</name>
<evidence type="ECO:0008006" key="3">
    <source>
        <dbReference type="Google" id="ProtNLM"/>
    </source>
</evidence>
<comment type="caution">
    <text evidence="1">The sequence shown here is derived from an EMBL/GenBank/DDBJ whole genome shotgun (WGS) entry which is preliminary data.</text>
</comment>
<dbReference type="EMBL" id="BIXY01000008">
    <property type="protein sequence ID" value="GCF07289.1"/>
    <property type="molecule type" value="Genomic_DNA"/>
</dbReference>